<sequence length="302" mass="34199">MTATEFDGNAVQNNRRENPQTKYEALLIVLGKRLNNDQLTAEGVSRVDALIKYVLENDCSKTIIAFCGGITADQTMSESQAMYQYFCQQLPALELSLLGAVLLEEQSTSTVENIQHLSQVVISSGLLVPGSSIPVRFISNDYHLERLIDIQNYLDEQGLLKRLVTKCRIHGLMMKIVYDISDHVAVPYPHQTPQGYAFLAADELTTYRVYLEGVRNHVFERPLSEVREMPLNTAMKALCHLKEYGRRNNDQLVFRSIKILDSAIKSTCPECSTQVLRDSLAQLDKTLTLLNRYLDPENNVKR</sequence>
<evidence type="ECO:0000313" key="3">
    <source>
        <dbReference type="Proteomes" id="UP001155587"/>
    </source>
</evidence>
<dbReference type="PANTHER" id="PTHR30336:SF20">
    <property type="entry name" value="DUF218 DOMAIN-CONTAINING PROTEIN"/>
    <property type="match status" value="1"/>
</dbReference>
<feature type="domain" description="DUF218" evidence="1">
    <location>
        <begin position="27"/>
        <end position="148"/>
    </location>
</feature>
<dbReference type="Pfam" id="PF02698">
    <property type="entry name" value="DUF218"/>
    <property type="match status" value="1"/>
</dbReference>
<protein>
    <submittedName>
        <fullName evidence="2">YdcF family protein</fullName>
    </submittedName>
</protein>
<dbReference type="RefSeq" id="WP_265674360.1">
    <property type="nucleotide sequence ID" value="NZ_JAKRRY010000008.1"/>
</dbReference>
<comment type="caution">
    <text evidence="2">The sequence shown here is derived from an EMBL/GenBank/DDBJ whole genome shotgun (WGS) entry which is preliminary data.</text>
</comment>
<keyword evidence="3" id="KW-1185">Reference proteome</keyword>
<evidence type="ECO:0000313" key="2">
    <source>
        <dbReference type="EMBL" id="MCW8345953.1"/>
    </source>
</evidence>
<dbReference type="InterPro" id="IPR051599">
    <property type="entry name" value="Cell_Envelope_Assoc"/>
</dbReference>
<name>A0A9X3HW72_9VIBR</name>
<dbReference type="EMBL" id="JAKRRY010000008">
    <property type="protein sequence ID" value="MCW8345953.1"/>
    <property type="molecule type" value="Genomic_DNA"/>
</dbReference>
<dbReference type="Gene3D" id="3.40.50.620">
    <property type="entry name" value="HUPs"/>
    <property type="match status" value="1"/>
</dbReference>
<dbReference type="CDD" id="cd06259">
    <property type="entry name" value="YdcF-like"/>
    <property type="match status" value="1"/>
</dbReference>
<accession>A0A9X3HW72</accession>
<proteinExistence type="predicted"/>
<dbReference type="GO" id="GO:0005886">
    <property type="term" value="C:plasma membrane"/>
    <property type="evidence" value="ECO:0007669"/>
    <property type="project" value="TreeGrafter"/>
</dbReference>
<gene>
    <name evidence="2" type="ORF">MD535_08020</name>
</gene>
<dbReference type="Proteomes" id="UP001155587">
    <property type="component" value="Unassembled WGS sequence"/>
</dbReference>
<dbReference type="PANTHER" id="PTHR30336">
    <property type="entry name" value="INNER MEMBRANE PROTEIN, PROBABLE PERMEASE"/>
    <property type="match status" value="1"/>
</dbReference>
<dbReference type="AlphaFoldDB" id="A0A9X3HW72"/>
<reference evidence="2" key="1">
    <citation type="submission" date="2022-02" db="EMBL/GenBank/DDBJ databases">
        <title>Vibrio sp. nov, a new bacterium isolated from seawater.</title>
        <authorList>
            <person name="Yuan Y."/>
        </authorList>
    </citation>
    <scope>NUCLEOTIDE SEQUENCE</scope>
    <source>
        <strain evidence="2">ZSDZ65</strain>
    </source>
</reference>
<organism evidence="2 3">
    <name type="scientific">Vibrio qingdaonensis</name>
    <dbReference type="NCBI Taxonomy" id="2829491"/>
    <lineage>
        <taxon>Bacteria</taxon>
        <taxon>Pseudomonadati</taxon>
        <taxon>Pseudomonadota</taxon>
        <taxon>Gammaproteobacteria</taxon>
        <taxon>Vibrionales</taxon>
        <taxon>Vibrionaceae</taxon>
        <taxon>Vibrio</taxon>
    </lineage>
</organism>
<dbReference type="InterPro" id="IPR003848">
    <property type="entry name" value="DUF218"/>
</dbReference>
<dbReference type="InterPro" id="IPR014729">
    <property type="entry name" value="Rossmann-like_a/b/a_fold"/>
</dbReference>
<evidence type="ECO:0000259" key="1">
    <source>
        <dbReference type="Pfam" id="PF02698"/>
    </source>
</evidence>